<dbReference type="AlphaFoldDB" id="A0A5B0ANR3"/>
<comment type="caution">
    <text evidence="2">The sequence shown here is derived from an EMBL/GenBank/DDBJ whole genome shotgun (WGS) entry which is preliminary data.</text>
</comment>
<accession>A0A5B0ANR3</accession>
<dbReference type="Proteomes" id="UP000324965">
    <property type="component" value="Unassembled WGS sequence"/>
</dbReference>
<evidence type="ECO:0000313" key="2">
    <source>
        <dbReference type="EMBL" id="KAA0931424.1"/>
    </source>
</evidence>
<evidence type="ECO:0000313" key="3">
    <source>
        <dbReference type="Proteomes" id="UP000324965"/>
    </source>
</evidence>
<dbReference type="RefSeq" id="WP_149512854.1">
    <property type="nucleotide sequence ID" value="NZ_VDFC01000046.1"/>
</dbReference>
<gene>
    <name evidence="2" type="ORF">FGF04_20960</name>
</gene>
<dbReference type="EMBL" id="VDFC01000046">
    <property type="protein sequence ID" value="KAA0931424.1"/>
    <property type="molecule type" value="Genomic_DNA"/>
</dbReference>
<sequence length="231" mass="24608">MTTPTSLTFREKMSGPFAMGVTNPGDGARQGRLTDWRFVLHAVVVVDDVRAFTTGQRTPGRLTGEVELPGVQGRIPFTDGVFRLFPDPRAEAAGGSLLMEYELTFHHRGTPYHLTGRKSAPPRPALVAPVWVWRDTTTLAVRLHRGDGTDGEVAGAGVLRLGAGDLARLLASVRTPWADGVLDSGQALGAYARLFTQGLARTYLPYLPWTGKPPAGKPVTGKPAAAEGGVA</sequence>
<name>A0A5B0ANR3_9ACTN</name>
<organism evidence="2 3">
    <name type="scientific">Streptomyces apricus</name>
    <dbReference type="NCBI Taxonomy" id="1828112"/>
    <lineage>
        <taxon>Bacteria</taxon>
        <taxon>Bacillati</taxon>
        <taxon>Actinomycetota</taxon>
        <taxon>Actinomycetes</taxon>
        <taxon>Kitasatosporales</taxon>
        <taxon>Streptomycetaceae</taxon>
        <taxon>Streptomyces</taxon>
    </lineage>
</organism>
<protein>
    <submittedName>
        <fullName evidence="2">Uncharacterized protein</fullName>
    </submittedName>
</protein>
<evidence type="ECO:0000256" key="1">
    <source>
        <dbReference type="SAM" id="MobiDB-lite"/>
    </source>
</evidence>
<keyword evidence="3" id="KW-1185">Reference proteome</keyword>
<feature type="region of interest" description="Disordered" evidence="1">
    <location>
        <begin position="212"/>
        <end position="231"/>
    </location>
</feature>
<dbReference type="OrthoDB" id="2339873at2"/>
<reference evidence="2 3" key="1">
    <citation type="submission" date="2019-05" db="EMBL/GenBank/DDBJ databases">
        <authorList>
            <person name="Hariharan J."/>
            <person name="Choudoir M.J."/>
            <person name="Diebold P."/>
            <person name="Panke-Buisse K."/>
            <person name="Buckley D.H."/>
        </authorList>
    </citation>
    <scope>NUCLEOTIDE SEQUENCE [LARGE SCALE GENOMIC DNA]</scope>
    <source>
        <strain evidence="2 3">SUN51</strain>
    </source>
</reference>
<proteinExistence type="predicted"/>